<dbReference type="GO" id="GO:0003989">
    <property type="term" value="F:acetyl-CoA carboxylase activity"/>
    <property type="evidence" value="ECO:0007669"/>
    <property type="project" value="UniProtKB-EC"/>
</dbReference>
<dbReference type="Pfam" id="PF02786">
    <property type="entry name" value="CPSase_L_D2"/>
    <property type="match status" value="1"/>
</dbReference>
<dbReference type="InterPro" id="IPR000089">
    <property type="entry name" value="Biotin_lipoyl"/>
</dbReference>
<dbReference type="InterPro" id="IPR011053">
    <property type="entry name" value="Single_hybrid_motif"/>
</dbReference>
<dbReference type="PROSITE" id="PS50968">
    <property type="entry name" value="BIOTINYL_LIPOYL"/>
    <property type="match status" value="1"/>
</dbReference>
<protein>
    <recommendedName>
        <fullName evidence="3">acetyl-CoA carboxylase</fullName>
        <ecNumber evidence="3">6.4.1.2</ecNumber>
    </recommendedName>
</protein>
<evidence type="ECO:0000256" key="4">
    <source>
        <dbReference type="ARBA" id="ARBA00022598"/>
    </source>
</evidence>
<feature type="domain" description="Lipoyl-binding" evidence="9">
    <location>
        <begin position="461"/>
        <end position="542"/>
    </location>
</feature>
<dbReference type="Pfam" id="PF00289">
    <property type="entry name" value="Biotin_carb_N"/>
    <property type="match status" value="1"/>
</dbReference>
<evidence type="ECO:0000256" key="3">
    <source>
        <dbReference type="ARBA" id="ARBA00013058"/>
    </source>
</evidence>
<keyword evidence="7" id="KW-0092">Biotin</keyword>
<dbReference type="PROSITE" id="PS50989">
    <property type="entry name" value="COA_CT_CTER"/>
    <property type="match status" value="1"/>
</dbReference>
<keyword evidence="4" id="KW-0436">Ligase</keyword>
<dbReference type="GO" id="GO:2001295">
    <property type="term" value="P:malonyl-CoA biosynthetic process"/>
    <property type="evidence" value="ECO:0007669"/>
    <property type="project" value="UniProtKB-UniPathway"/>
</dbReference>
<evidence type="ECO:0000256" key="2">
    <source>
        <dbReference type="ARBA" id="ARBA00004956"/>
    </source>
</evidence>
<dbReference type="InterPro" id="IPR013815">
    <property type="entry name" value="ATP_grasp_subdomain_1"/>
</dbReference>
<feature type="domain" description="CoA carboxyltransferase C-terminal" evidence="13">
    <location>
        <begin position="826"/>
        <end position="1061"/>
    </location>
</feature>
<dbReference type="InterPro" id="IPR051602">
    <property type="entry name" value="ACC_Biotin_Carboxylase"/>
</dbReference>
<feature type="domain" description="CoA carboxyltransferase N-terminal" evidence="12">
    <location>
        <begin position="559"/>
        <end position="828"/>
    </location>
</feature>
<dbReference type="Pfam" id="PF01039">
    <property type="entry name" value="Carboxyl_trans"/>
    <property type="match status" value="1"/>
</dbReference>
<evidence type="ECO:0000256" key="5">
    <source>
        <dbReference type="ARBA" id="ARBA00022741"/>
    </source>
</evidence>
<dbReference type="PROSITE" id="PS50979">
    <property type="entry name" value="BC"/>
    <property type="match status" value="1"/>
</dbReference>
<dbReference type="InterPro" id="IPR011764">
    <property type="entry name" value="Biotin_carboxylation_dom"/>
</dbReference>
<comment type="pathway">
    <text evidence="2">Lipid metabolism; malonyl-CoA biosynthesis; malonyl-CoA from acetyl-CoA: step 1/1.</text>
</comment>
<dbReference type="InterPro" id="IPR005479">
    <property type="entry name" value="CPAse_ATP-bd"/>
</dbReference>
<dbReference type="InterPro" id="IPR005481">
    <property type="entry name" value="BC-like_N"/>
</dbReference>
<gene>
    <name evidence="14" type="ORF">METZ01_LOCUS70682</name>
</gene>
<evidence type="ECO:0000256" key="1">
    <source>
        <dbReference type="ARBA" id="ARBA00001953"/>
    </source>
</evidence>
<comment type="cofactor">
    <cofactor evidence="1">
        <name>biotin</name>
        <dbReference type="ChEBI" id="CHEBI:57586"/>
    </cofactor>
</comment>
<dbReference type="InterPro" id="IPR011054">
    <property type="entry name" value="Rudment_hybrid_motif"/>
</dbReference>
<dbReference type="EC" id="6.4.1.2" evidence="3"/>
<dbReference type="CDD" id="cd06850">
    <property type="entry name" value="biotinyl_domain"/>
    <property type="match status" value="1"/>
</dbReference>
<dbReference type="PANTHER" id="PTHR48095">
    <property type="entry name" value="PYRUVATE CARBOXYLASE SUBUNIT A"/>
    <property type="match status" value="1"/>
</dbReference>
<name>A0A381TQM7_9ZZZZ</name>
<keyword evidence="6" id="KW-0067">ATP-binding</keyword>
<dbReference type="SUPFAM" id="SSF51230">
    <property type="entry name" value="Single hybrid motif"/>
    <property type="match status" value="1"/>
</dbReference>
<dbReference type="SUPFAM" id="SSF52440">
    <property type="entry name" value="PreATP-grasp domain"/>
    <property type="match status" value="1"/>
</dbReference>
<dbReference type="InterPro" id="IPR005482">
    <property type="entry name" value="Biotin_COase_C"/>
</dbReference>
<dbReference type="Gene3D" id="2.40.50.100">
    <property type="match status" value="1"/>
</dbReference>
<dbReference type="Gene3D" id="3.30.470.20">
    <property type="entry name" value="ATP-grasp fold, B domain"/>
    <property type="match status" value="1"/>
</dbReference>
<evidence type="ECO:0000259" key="9">
    <source>
        <dbReference type="PROSITE" id="PS50968"/>
    </source>
</evidence>
<dbReference type="GO" id="GO:0046872">
    <property type="term" value="F:metal ion binding"/>
    <property type="evidence" value="ECO:0007669"/>
    <property type="project" value="InterPro"/>
</dbReference>
<dbReference type="InterPro" id="IPR011761">
    <property type="entry name" value="ATP-grasp"/>
</dbReference>
<evidence type="ECO:0000313" key="14">
    <source>
        <dbReference type="EMBL" id="SVA17828.1"/>
    </source>
</evidence>
<evidence type="ECO:0000259" key="12">
    <source>
        <dbReference type="PROSITE" id="PS50980"/>
    </source>
</evidence>
<feature type="domain" description="Biotin carboxylation" evidence="11">
    <location>
        <begin position="1"/>
        <end position="411"/>
    </location>
</feature>
<sequence>MDESYQLKGKGAQAYLDIKDIVSIAKENQVDLIHPGYGFLSENPNFAKQVRVAGITFIGPEETTLRLFGDKVRSKKLAKDNKIPIIRGTSGKISFKEAEKFYQTLSKKASLMIKAVAGGGGRGMRLVKTHEHLKDSLERATSEAKSSFGSGSLFIEEYLSKRRHIEVQIIGDGTGSITHFGERECSIQRRHQKIIEMAPSPSLKPELRNNITAAAVKLAELTKYKGLGTFEFLTNDSGKDFRFIEANARLQVEHTVTEAVYGIDLVKYQIQIALGKTLKQLKITQADVPQPKGFSIQTRVNMEVMDKNGNTKPSGGVFERFDLPFGPGVRVDTYGYTGYSTNPAFDSLIAKVITYSPDDNYQKALKRTYNALNDFYIEGVPTNLNLLKNIVTHPLIKKNKIHTGFLEDNLEDILISQKSKKSQAKKKEANLAGAQLDSEDPLAVLDHGKGRIAASSQSENIVEMRIEDLPEGMEAIEAPMQGLIVSFAVKAGDQVWIGKPLAIMEAMKMEHELLSEVSGEVTEITVDKGDTVYEGHPLIYIKTAEVEVPEAGQQEKFDLNFIRPDLQEAIDRKQAGHDINRPEAVAKRRKTGHRTARENIEDLCDKGSFIEYGSVVLAAQRRRRSEADLIKNTTGDGMVCGLGHVNGDLFPEKSSRVMAMSYDYMVLAGTQGKQNHAKKDRMFEIAEENRLPTILFAEGGGGRPGDTDTSGVAGLDCLAFTYFAQLSGLVPVIGITTGRCFAGNAVLLGCCDVIIATEDSNIGIGGPAMIEGGGLGIFTPDEVGPMDVQVPNGVVDIAVKDEKEAVAIAKKYLSYFQGTKEAWKAPDQRELRFAVPENRLRYYDMRKVIDGIADEDSVLEIRRHWSPGMITSFIRVEGRPVGVVANNPGHLSGAIDSPGADKGSRFIQLCDAFDIPVLSLIDCPGIMVGPESEKSALVRHAARMFVVGANIETPLMSVVIRKAYGLGAQAMAGGSFKVPLFTVTWPTGEFGGMGLEGAVKLGFRKELEAIKNPAERVKTYNKMVEDSYQRGKAVNMASHFELDDVIDPADTRKWIMSALKSLPPKTERTSKKRPNVDTW</sequence>
<evidence type="ECO:0000256" key="8">
    <source>
        <dbReference type="ARBA" id="ARBA00023268"/>
    </source>
</evidence>
<dbReference type="Gene3D" id="3.30.1490.20">
    <property type="entry name" value="ATP-grasp fold, A domain"/>
    <property type="match status" value="1"/>
</dbReference>
<keyword evidence="5" id="KW-0547">Nucleotide-binding</keyword>
<proteinExistence type="predicted"/>
<dbReference type="Pfam" id="PF00364">
    <property type="entry name" value="Biotin_lipoyl"/>
    <property type="match status" value="1"/>
</dbReference>
<dbReference type="UniPathway" id="UPA00655">
    <property type="reaction ID" value="UER00711"/>
</dbReference>
<dbReference type="InterPro" id="IPR016185">
    <property type="entry name" value="PreATP-grasp_dom_sf"/>
</dbReference>
<dbReference type="FunFam" id="2.40.50.100:FF:000003">
    <property type="entry name" value="Acetyl-CoA carboxylase biotin carboxyl carrier protein"/>
    <property type="match status" value="1"/>
</dbReference>
<dbReference type="PROSITE" id="PS00867">
    <property type="entry name" value="CPSASE_2"/>
    <property type="match status" value="1"/>
</dbReference>
<dbReference type="InterPro" id="IPR011762">
    <property type="entry name" value="COA_CT_N"/>
</dbReference>
<dbReference type="Pfam" id="PF02785">
    <property type="entry name" value="Biotin_carb_C"/>
    <property type="match status" value="1"/>
</dbReference>
<dbReference type="SUPFAM" id="SSF52096">
    <property type="entry name" value="ClpP/crotonase"/>
    <property type="match status" value="2"/>
</dbReference>
<feature type="domain" description="ATP-grasp" evidence="10">
    <location>
        <begin position="75"/>
        <end position="274"/>
    </location>
</feature>
<dbReference type="Gene3D" id="3.40.50.20">
    <property type="match status" value="1"/>
</dbReference>
<dbReference type="PROSITE" id="PS50975">
    <property type="entry name" value="ATP_GRASP"/>
    <property type="match status" value="1"/>
</dbReference>
<dbReference type="InterPro" id="IPR034733">
    <property type="entry name" value="AcCoA_carboxyl_beta"/>
</dbReference>
<evidence type="ECO:0000259" key="10">
    <source>
        <dbReference type="PROSITE" id="PS50975"/>
    </source>
</evidence>
<dbReference type="SUPFAM" id="SSF56059">
    <property type="entry name" value="Glutathione synthetase ATP-binding domain-like"/>
    <property type="match status" value="1"/>
</dbReference>
<reference evidence="14" key="1">
    <citation type="submission" date="2018-05" db="EMBL/GenBank/DDBJ databases">
        <authorList>
            <person name="Lanie J.A."/>
            <person name="Ng W.-L."/>
            <person name="Kazmierczak K.M."/>
            <person name="Andrzejewski T.M."/>
            <person name="Davidsen T.M."/>
            <person name="Wayne K.J."/>
            <person name="Tettelin H."/>
            <person name="Glass J.I."/>
            <person name="Rusch D."/>
            <person name="Podicherti R."/>
            <person name="Tsui H.-C.T."/>
            <person name="Winkler M.E."/>
        </authorList>
    </citation>
    <scope>NUCLEOTIDE SEQUENCE</scope>
</reference>
<evidence type="ECO:0000259" key="11">
    <source>
        <dbReference type="PROSITE" id="PS50979"/>
    </source>
</evidence>
<keyword evidence="8" id="KW-0511">Multifunctional enzyme</keyword>
<dbReference type="GO" id="GO:0005524">
    <property type="term" value="F:ATP binding"/>
    <property type="evidence" value="ECO:0007669"/>
    <property type="project" value="UniProtKB-KW"/>
</dbReference>
<accession>A0A381TQM7</accession>
<evidence type="ECO:0000256" key="6">
    <source>
        <dbReference type="ARBA" id="ARBA00022840"/>
    </source>
</evidence>
<dbReference type="SMART" id="SM00878">
    <property type="entry name" value="Biotin_carb_C"/>
    <property type="match status" value="1"/>
</dbReference>
<dbReference type="PANTHER" id="PTHR48095:SF5">
    <property type="entry name" value="BLL7292 PROTEIN"/>
    <property type="match status" value="1"/>
</dbReference>
<dbReference type="AlphaFoldDB" id="A0A381TQM7"/>
<dbReference type="EMBL" id="UINC01004922">
    <property type="protein sequence ID" value="SVA17828.1"/>
    <property type="molecule type" value="Genomic_DNA"/>
</dbReference>
<dbReference type="InterPro" id="IPR011763">
    <property type="entry name" value="COA_CT_C"/>
</dbReference>
<dbReference type="InterPro" id="IPR029045">
    <property type="entry name" value="ClpP/crotonase-like_dom_sf"/>
</dbReference>
<organism evidence="14">
    <name type="scientific">marine metagenome</name>
    <dbReference type="NCBI Taxonomy" id="408172"/>
    <lineage>
        <taxon>unclassified sequences</taxon>
        <taxon>metagenomes</taxon>
        <taxon>ecological metagenomes</taxon>
    </lineage>
</organism>
<dbReference type="PROSITE" id="PS50980">
    <property type="entry name" value="COA_CT_NTER"/>
    <property type="match status" value="1"/>
</dbReference>
<dbReference type="Gene3D" id="3.90.226.10">
    <property type="entry name" value="2-enoyl-CoA Hydratase, Chain A, domain 1"/>
    <property type="match status" value="2"/>
</dbReference>
<dbReference type="SUPFAM" id="SSF51246">
    <property type="entry name" value="Rudiment single hybrid motif"/>
    <property type="match status" value="1"/>
</dbReference>
<evidence type="ECO:0000259" key="13">
    <source>
        <dbReference type="PROSITE" id="PS50989"/>
    </source>
</evidence>
<evidence type="ECO:0000256" key="7">
    <source>
        <dbReference type="ARBA" id="ARBA00023267"/>
    </source>
</evidence>